<gene>
    <name evidence="1" type="primary">clpS</name>
    <name evidence="4" type="ORF">C1706_09660</name>
</gene>
<dbReference type="HAMAP" id="MF_00302">
    <property type="entry name" value="ClpS"/>
    <property type="match status" value="1"/>
</dbReference>
<comment type="caution">
    <text evidence="4">The sequence shown here is derived from an EMBL/GenBank/DDBJ whole genome shotgun (WGS) entry which is preliminary data.</text>
</comment>
<dbReference type="Proteomes" id="UP000290624">
    <property type="component" value="Unassembled WGS sequence"/>
</dbReference>
<evidence type="ECO:0000313" key="5">
    <source>
        <dbReference type="Proteomes" id="UP000290624"/>
    </source>
</evidence>
<organism evidence="4 5">
    <name type="scientific">Propioniciclava flava</name>
    <dbReference type="NCBI Taxonomy" id="2072026"/>
    <lineage>
        <taxon>Bacteria</taxon>
        <taxon>Bacillati</taxon>
        <taxon>Actinomycetota</taxon>
        <taxon>Actinomycetes</taxon>
        <taxon>Propionibacteriales</taxon>
        <taxon>Propionibacteriaceae</taxon>
        <taxon>Propioniciclava</taxon>
    </lineage>
</organism>
<dbReference type="GO" id="GO:0006508">
    <property type="term" value="P:proteolysis"/>
    <property type="evidence" value="ECO:0007669"/>
    <property type="project" value="UniProtKB-UniRule"/>
</dbReference>
<keyword evidence="4" id="KW-0378">Hydrolase</keyword>
<dbReference type="Gene3D" id="3.30.1390.10">
    <property type="match status" value="1"/>
</dbReference>
<dbReference type="RefSeq" id="WP_129459026.1">
    <property type="nucleotide sequence ID" value="NZ_PPCV01000006.1"/>
</dbReference>
<evidence type="ECO:0000259" key="3">
    <source>
        <dbReference type="Pfam" id="PF02617"/>
    </source>
</evidence>
<name>A0A4Q2EE05_9ACTN</name>
<keyword evidence="4" id="KW-0645">Protease</keyword>
<dbReference type="OrthoDB" id="162238at2"/>
<comment type="subunit">
    <text evidence="1">Binds to the N-terminal domain of the chaperone ClpA.</text>
</comment>
<accession>A0A4Q2EE05</accession>
<dbReference type="InterPro" id="IPR014719">
    <property type="entry name" value="Ribosomal_bL12_C/ClpS-like"/>
</dbReference>
<dbReference type="NCBIfam" id="NF000668">
    <property type="entry name" value="PRK00033.1-1"/>
    <property type="match status" value="1"/>
</dbReference>
<sequence length="104" mass="11519">MSTSPQEPATPGGGTATAERPASAVEATVPWTTIVWDDPVNLMSYVTHVFVTYFRFPRPKAEQLMLRVHHEGRAAVATGTREEMEQHVTALHAYGLWATLERAQ</sequence>
<proteinExistence type="inferred from homology"/>
<protein>
    <recommendedName>
        <fullName evidence="1">ATP-dependent Clp protease adapter protein ClpS</fullName>
    </recommendedName>
</protein>
<evidence type="ECO:0000256" key="2">
    <source>
        <dbReference type="SAM" id="MobiDB-lite"/>
    </source>
</evidence>
<feature type="region of interest" description="Disordered" evidence="2">
    <location>
        <begin position="1"/>
        <end position="24"/>
    </location>
</feature>
<dbReference type="AlphaFoldDB" id="A0A4Q2EE05"/>
<dbReference type="EMBL" id="PPCV01000006">
    <property type="protein sequence ID" value="RXW31810.1"/>
    <property type="molecule type" value="Genomic_DNA"/>
</dbReference>
<comment type="similarity">
    <text evidence="1">Belongs to the ClpS family.</text>
</comment>
<evidence type="ECO:0000256" key="1">
    <source>
        <dbReference type="HAMAP-Rule" id="MF_00302"/>
    </source>
</evidence>
<evidence type="ECO:0000313" key="4">
    <source>
        <dbReference type="EMBL" id="RXW31810.1"/>
    </source>
</evidence>
<reference evidence="4 5" key="1">
    <citation type="submission" date="2018-01" db="EMBL/GenBank/DDBJ databases">
        <title>Lactibacter flavus gen. nov., sp. nov., a novel bacterium of the family Propionibacteriaceae isolated from raw milk and dairy products.</title>
        <authorList>
            <person name="Wenning M."/>
            <person name="Breitenwieser F."/>
            <person name="Huptas C."/>
            <person name="von Neubeck M."/>
            <person name="Busse H.-J."/>
            <person name="Scherer S."/>
        </authorList>
    </citation>
    <scope>NUCLEOTIDE SEQUENCE [LARGE SCALE GENOMIC DNA]</scope>
    <source>
        <strain evidence="4 5">VG341</strain>
    </source>
</reference>
<dbReference type="GO" id="GO:0030163">
    <property type="term" value="P:protein catabolic process"/>
    <property type="evidence" value="ECO:0007669"/>
    <property type="project" value="InterPro"/>
</dbReference>
<dbReference type="InterPro" id="IPR003769">
    <property type="entry name" value="ClpS_core"/>
</dbReference>
<dbReference type="InterPro" id="IPR022935">
    <property type="entry name" value="ClpS"/>
</dbReference>
<feature type="domain" description="Adaptor protein ClpS core" evidence="3">
    <location>
        <begin position="30"/>
        <end position="99"/>
    </location>
</feature>
<dbReference type="SUPFAM" id="SSF54736">
    <property type="entry name" value="ClpS-like"/>
    <property type="match status" value="1"/>
</dbReference>
<keyword evidence="5" id="KW-1185">Reference proteome</keyword>
<comment type="function">
    <text evidence="1">Involved in the modulation of the specificity of the ClpAP-mediated ATP-dependent protein degradation.</text>
</comment>
<dbReference type="GO" id="GO:0008233">
    <property type="term" value="F:peptidase activity"/>
    <property type="evidence" value="ECO:0007669"/>
    <property type="project" value="UniProtKB-KW"/>
</dbReference>
<dbReference type="Pfam" id="PF02617">
    <property type="entry name" value="ClpS"/>
    <property type="match status" value="1"/>
</dbReference>